<protein>
    <submittedName>
        <fullName evidence="1">Uncharacterized protein</fullName>
    </submittedName>
</protein>
<keyword evidence="2" id="KW-1185">Reference proteome</keyword>
<comment type="caution">
    <text evidence="1">The sequence shown here is derived from an EMBL/GenBank/DDBJ whole genome shotgun (WGS) entry which is preliminary data.</text>
</comment>
<gene>
    <name evidence="1" type="ORF">L1987_62917</name>
</gene>
<reference evidence="1 2" key="2">
    <citation type="journal article" date="2022" name="Mol. Ecol. Resour.">
        <title>The genomes of chicory, endive, great burdock and yacon provide insights into Asteraceae paleo-polyploidization history and plant inulin production.</title>
        <authorList>
            <person name="Fan W."/>
            <person name="Wang S."/>
            <person name="Wang H."/>
            <person name="Wang A."/>
            <person name="Jiang F."/>
            <person name="Liu H."/>
            <person name="Zhao H."/>
            <person name="Xu D."/>
            <person name="Zhang Y."/>
        </authorList>
    </citation>
    <scope>NUCLEOTIDE SEQUENCE [LARGE SCALE GENOMIC DNA]</scope>
    <source>
        <strain evidence="2">cv. Yunnan</strain>
        <tissue evidence="1">Leaves</tissue>
    </source>
</reference>
<sequence length="382" mass="43878">MATMAQSHGGDGGDDGYGGPYNLESGCASGSASKKRRSKGKNLKLYKKFEENGRKPLDIDVELHGGGYKFVGPNATDFIRAISLEVEKVIPPYYPNWAKVPNEKKQAVYPTLLDYFNLDAWRNTEKWQGVQLGITAECQRAYKDRKGEMKVHFDENGGYDDVEAARSNPPQDVDQETWDILINQLFLSAGYKNRSEKNKQNRAKQRYPSFHGSKSYAQRRHMEGTGPIDVFRSTHYKEGTGWANDFASTDYDRIQEEYTISSAESGGDTSTIDEFACMERALGHRRGHIRGVGRVVSNPTPDVFGTPPPQPHWQDVDQRVASLQQQFQEQQQREAQREEEQRLQNQQLEEERRVHNQQMLEMQRQMDQMRQIWERRTSSDDN</sequence>
<proteinExistence type="predicted"/>
<dbReference type="EMBL" id="CM042038">
    <property type="protein sequence ID" value="KAI3731728.1"/>
    <property type="molecule type" value="Genomic_DNA"/>
</dbReference>
<name>A0ACB9CBX0_9ASTR</name>
<organism evidence="1 2">
    <name type="scientific">Smallanthus sonchifolius</name>
    <dbReference type="NCBI Taxonomy" id="185202"/>
    <lineage>
        <taxon>Eukaryota</taxon>
        <taxon>Viridiplantae</taxon>
        <taxon>Streptophyta</taxon>
        <taxon>Embryophyta</taxon>
        <taxon>Tracheophyta</taxon>
        <taxon>Spermatophyta</taxon>
        <taxon>Magnoliopsida</taxon>
        <taxon>eudicotyledons</taxon>
        <taxon>Gunneridae</taxon>
        <taxon>Pentapetalae</taxon>
        <taxon>asterids</taxon>
        <taxon>campanulids</taxon>
        <taxon>Asterales</taxon>
        <taxon>Asteraceae</taxon>
        <taxon>Asteroideae</taxon>
        <taxon>Heliantheae alliance</taxon>
        <taxon>Millerieae</taxon>
        <taxon>Smallanthus</taxon>
    </lineage>
</organism>
<evidence type="ECO:0000313" key="1">
    <source>
        <dbReference type="EMBL" id="KAI3731728.1"/>
    </source>
</evidence>
<evidence type="ECO:0000313" key="2">
    <source>
        <dbReference type="Proteomes" id="UP001056120"/>
    </source>
</evidence>
<dbReference type="Proteomes" id="UP001056120">
    <property type="component" value="Linkage Group LG21"/>
</dbReference>
<reference evidence="2" key="1">
    <citation type="journal article" date="2022" name="Mol. Ecol. Resour.">
        <title>The genomes of chicory, endive, great burdock and yacon provide insights into Asteraceae palaeo-polyploidization history and plant inulin production.</title>
        <authorList>
            <person name="Fan W."/>
            <person name="Wang S."/>
            <person name="Wang H."/>
            <person name="Wang A."/>
            <person name="Jiang F."/>
            <person name="Liu H."/>
            <person name="Zhao H."/>
            <person name="Xu D."/>
            <person name="Zhang Y."/>
        </authorList>
    </citation>
    <scope>NUCLEOTIDE SEQUENCE [LARGE SCALE GENOMIC DNA]</scope>
    <source>
        <strain evidence="2">cv. Yunnan</strain>
    </source>
</reference>
<accession>A0ACB9CBX0</accession>